<organism evidence="1 2">
    <name type="scientific">Tanacetum coccineum</name>
    <dbReference type="NCBI Taxonomy" id="301880"/>
    <lineage>
        <taxon>Eukaryota</taxon>
        <taxon>Viridiplantae</taxon>
        <taxon>Streptophyta</taxon>
        <taxon>Embryophyta</taxon>
        <taxon>Tracheophyta</taxon>
        <taxon>Spermatophyta</taxon>
        <taxon>Magnoliopsida</taxon>
        <taxon>eudicotyledons</taxon>
        <taxon>Gunneridae</taxon>
        <taxon>Pentapetalae</taxon>
        <taxon>asterids</taxon>
        <taxon>campanulids</taxon>
        <taxon>Asterales</taxon>
        <taxon>Asteraceae</taxon>
        <taxon>Asteroideae</taxon>
        <taxon>Anthemideae</taxon>
        <taxon>Anthemidinae</taxon>
        <taxon>Tanacetum</taxon>
    </lineage>
</organism>
<evidence type="ECO:0000313" key="2">
    <source>
        <dbReference type="Proteomes" id="UP001151760"/>
    </source>
</evidence>
<sequence>MSCKRILAITNAIDRPKFLISMIEYACVHPPAHRPHNPDIGDDETTVCSHVLTTASCNYCADTGVNERSAIMHSRHSNVEHQDIVATVQQVSPQSIVALPDNRHILLPHTTPIASRKTNNKGCCVAHECASVDIGVDDNHSVITYSRRVNAGQEGVATTVQDGITICDQKDISKEKARLAANQVDQTRKKRYAS</sequence>
<feature type="non-terminal residue" evidence="1">
    <location>
        <position position="194"/>
    </location>
</feature>
<reference evidence="1" key="2">
    <citation type="submission" date="2022-01" db="EMBL/GenBank/DDBJ databases">
        <authorList>
            <person name="Yamashiro T."/>
            <person name="Shiraishi A."/>
            <person name="Satake H."/>
            <person name="Nakayama K."/>
        </authorList>
    </citation>
    <scope>NUCLEOTIDE SEQUENCE</scope>
</reference>
<comment type="caution">
    <text evidence="1">The sequence shown here is derived from an EMBL/GenBank/DDBJ whole genome shotgun (WGS) entry which is preliminary data.</text>
</comment>
<accession>A0ABQ5GB59</accession>
<proteinExistence type="predicted"/>
<protein>
    <submittedName>
        <fullName evidence="1">Uncharacterized protein</fullName>
    </submittedName>
</protein>
<keyword evidence="2" id="KW-1185">Reference proteome</keyword>
<name>A0ABQ5GB59_9ASTR</name>
<dbReference type="Proteomes" id="UP001151760">
    <property type="component" value="Unassembled WGS sequence"/>
</dbReference>
<reference evidence="1" key="1">
    <citation type="journal article" date="2022" name="Int. J. Mol. Sci.">
        <title>Draft Genome of Tanacetum Coccineum: Genomic Comparison of Closely Related Tanacetum-Family Plants.</title>
        <authorList>
            <person name="Yamashiro T."/>
            <person name="Shiraishi A."/>
            <person name="Nakayama K."/>
            <person name="Satake H."/>
        </authorList>
    </citation>
    <scope>NUCLEOTIDE SEQUENCE</scope>
</reference>
<dbReference type="EMBL" id="BQNB010018303">
    <property type="protein sequence ID" value="GJT72920.1"/>
    <property type="molecule type" value="Genomic_DNA"/>
</dbReference>
<gene>
    <name evidence="1" type="ORF">Tco_1032206</name>
</gene>
<evidence type="ECO:0000313" key="1">
    <source>
        <dbReference type="EMBL" id="GJT72920.1"/>
    </source>
</evidence>